<dbReference type="RefSeq" id="WP_164487313.1">
    <property type="nucleotide sequence ID" value="NZ_CP027706.1"/>
</dbReference>
<dbReference type="Proteomes" id="UP000693952">
    <property type="component" value="Chromosome"/>
</dbReference>
<name>A0ABX8MKH9_9PSED</name>
<evidence type="ECO:0000313" key="2">
    <source>
        <dbReference type="Proteomes" id="UP000693952"/>
    </source>
</evidence>
<keyword evidence="2" id="KW-1185">Reference proteome</keyword>
<proteinExistence type="predicted"/>
<evidence type="ECO:0000313" key="1">
    <source>
        <dbReference type="EMBL" id="QXH39697.1"/>
    </source>
</evidence>
<gene>
    <name evidence="1" type="ORF">KSS89_26300</name>
</gene>
<evidence type="ECO:0008006" key="3">
    <source>
        <dbReference type="Google" id="ProtNLM"/>
    </source>
</evidence>
<sequence>MLKFEAVNEVVLCSGYFQEDLWGYSVLDDDVLQALKSKADNEKFKINFIAGKFKVDKKTQQVDSEDVWFPSYKNFLKRLNAEGVGFEAYIAKDKNWHAKVALFLINGVPIAGIVGSSNMTRPAVSETDTFFNFECDVVIWVGKYQLNKVFGGLADPVPDDPFSPIIAQVNPRYPQPKEDERLMAIYNEVMKLEDLESFDQWKD</sequence>
<organism evidence="1 2">
    <name type="scientific">Pseudomonas sessilinigenes</name>
    <dbReference type="NCBI Taxonomy" id="658629"/>
    <lineage>
        <taxon>Bacteria</taxon>
        <taxon>Pseudomonadati</taxon>
        <taxon>Pseudomonadota</taxon>
        <taxon>Gammaproteobacteria</taxon>
        <taxon>Pseudomonadales</taxon>
        <taxon>Pseudomonadaceae</taxon>
        <taxon>Pseudomonas</taxon>
    </lineage>
</organism>
<dbReference type="Gene3D" id="3.30.870.10">
    <property type="entry name" value="Endonuclease Chain A"/>
    <property type="match status" value="1"/>
</dbReference>
<dbReference type="EMBL" id="CP077074">
    <property type="protein sequence ID" value="QXH39697.1"/>
    <property type="molecule type" value="Genomic_DNA"/>
</dbReference>
<accession>A0ABX8MKH9</accession>
<protein>
    <recommendedName>
        <fullName evidence="3">Phospholipase D-like domain-containing protein</fullName>
    </recommendedName>
</protein>
<reference evidence="1" key="1">
    <citation type="submission" date="2021-06" db="EMBL/GenBank/DDBJ databases">
        <title>Updating the genus Pseudomonas: Description of 43 new species and partition of the Pseudomonas putida group.</title>
        <authorList>
            <person name="Girard L."/>
            <person name="Lood C."/>
            <person name="Vandamme P."/>
            <person name="Rokni-Zadeh H."/>
            <person name="van Noort V."/>
            <person name="Hofte M."/>
            <person name="Lavigne R."/>
            <person name="De Mot R."/>
        </authorList>
    </citation>
    <scope>NUCLEOTIDE SEQUENCE</scope>
    <source>
        <strain evidence="1">CMR12a</strain>
    </source>
</reference>